<accession>X1NQI5</accession>
<reference evidence="1" key="1">
    <citation type="journal article" date="2014" name="Front. Microbiol.">
        <title>High frequency of phylogenetically diverse reductive dehalogenase-homologous genes in deep subseafloor sedimentary metagenomes.</title>
        <authorList>
            <person name="Kawai M."/>
            <person name="Futagami T."/>
            <person name="Toyoda A."/>
            <person name="Takaki Y."/>
            <person name="Nishi S."/>
            <person name="Hori S."/>
            <person name="Arai W."/>
            <person name="Tsubouchi T."/>
            <person name="Morono Y."/>
            <person name="Uchiyama I."/>
            <person name="Ito T."/>
            <person name="Fujiyama A."/>
            <person name="Inagaki F."/>
            <person name="Takami H."/>
        </authorList>
    </citation>
    <scope>NUCLEOTIDE SEQUENCE</scope>
    <source>
        <strain evidence="1">Expedition CK06-06</strain>
    </source>
</reference>
<name>X1NQI5_9ZZZZ</name>
<comment type="caution">
    <text evidence="1">The sequence shown here is derived from an EMBL/GenBank/DDBJ whole genome shotgun (WGS) entry which is preliminary data.</text>
</comment>
<dbReference type="AlphaFoldDB" id="X1NQI5"/>
<sequence length="120" mass="14238">MGDSYREKVLTHKPLRTKNLPRVSGEVKLEKELFGWRLSSGREHIDCTSETEARYLKVWLEAGLESVKIPKDEDYLKEIVPKLESLKQRTDEVFEDYLGSILDLRLRQRLLHQLWQEVTR</sequence>
<protein>
    <submittedName>
        <fullName evidence="1">Uncharacterized protein</fullName>
    </submittedName>
</protein>
<proteinExistence type="predicted"/>
<evidence type="ECO:0000313" key="1">
    <source>
        <dbReference type="EMBL" id="GAI29040.1"/>
    </source>
</evidence>
<organism evidence="1">
    <name type="scientific">marine sediment metagenome</name>
    <dbReference type="NCBI Taxonomy" id="412755"/>
    <lineage>
        <taxon>unclassified sequences</taxon>
        <taxon>metagenomes</taxon>
        <taxon>ecological metagenomes</taxon>
    </lineage>
</organism>
<gene>
    <name evidence="1" type="ORF">S06H3_38146</name>
</gene>
<dbReference type="EMBL" id="BARV01023230">
    <property type="protein sequence ID" value="GAI29040.1"/>
    <property type="molecule type" value="Genomic_DNA"/>
</dbReference>